<feature type="transmembrane region" description="Helical" evidence="7">
    <location>
        <begin position="124"/>
        <end position="141"/>
    </location>
</feature>
<feature type="compositionally biased region" description="Basic and acidic residues" evidence="6">
    <location>
        <begin position="331"/>
        <end position="340"/>
    </location>
</feature>
<evidence type="ECO:0000256" key="5">
    <source>
        <dbReference type="ARBA" id="ARBA00023136"/>
    </source>
</evidence>
<dbReference type="EMBL" id="JBHSIT010000002">
    <property type="protein sequence ID" value="MFC4907365.1"/>
    <property type="molecule type" value="Genomic_DNA"/>
</dbReference>
<evidence type="ECO:0000256" key="6">
    <source>
        <dbReference type="SAM" id="MobiDB-lite"/>
    </source>
</evidence>
<keyword evidence="5 7" id="KW-0472">Membrane</keyword>
<feature type="transmembrane region" description="Helical" evidence="7">
    <location>
        <begin position="183"/>
        <end position="203"/>
    </location>
</feature>
<dbReference type="RefSeq" id="WP_378253101.1">
    <property type="nucleotide sequence ID" value="NZ_JBHSIT010000002.1"/>
</dbReference>
<evidence type="ECO:0000256" key="2">
    <source>
        <dbReference type="ARBA" id="ARBA00007362"/>
    </source>
</evidence>
<keyword evidence="3 7" id="KW-0812">Transmembrane</keyword>
<proteinExistence type="inferred from homology"/>
<dbReference type="PANTHER" id="PTHR32322:SF2">
    <property type="entry name" value="EAMA DOMAIN-CONTAINING PROTEIN"/>
    <property type="match status" value="1"/>
</dbReference>
<feature type="domain" description="EamA" evidence="8">
    <location>
        <begin position="153"/>
        <end position="286"/>
    </location>
</feature>
<dbReference type="Proteomes" id="UP001595872">
    <property type="component" value="Unassembled WGS sequence"/>
</dbReference>
<dbReference type="PANTHER" id="PTHR32322">
    <property type="entry name" value="INNER MEMBRANE TRANSPORTER"/>
    <property type="match status" value="1"/>
</dbReference>
<organism evidence="9 10">
    <name type="scientific">Actinomadura gamaensis</name>
    <dbReference type="NCBI Taxonomy" id="1763541"/>
    <lineage>
        <taxon>Bacteria</taxon>
        <taxon>Bacillati</taxon>
        <taxon>Actinomycetota</taxon>
        <taxon>Actinomycetes</taxon>
        <taxon>Streptosporangiales</taxon>
        <taxon>Thermomonosporaceae</taxon>
        <taxon>Actinomadura</taxon>
    </lineage>
</organism>
<feature type="transmembrane region" description="Helical" evidence="7">
    <location>
        <begin position="95"/>
        <end position="117"/>
    </location>
</feature>
<sequence length="357" mass="36487">MGQRRFGTLQVLGAAALWGTTGPVQVMADLRVAPAAVGAVRILTGGLVLLAWTAARRRSWRGMLPQGAAWPLLAAAGATGAFQAAYFTAVSRTGAALATAIVFGLAPIATGLCSRLIDRSPLKLGWAAGTLCAVAGCGLLLAPDRTDGGADALGVVLSVVAGVCYAVYTVAAKRLTDSGENMVTAVAVTLFVGGLFLTPWLAVAGPGLFTGRALMTVAWLGPVTTALAYMLFVGGLRTVSAATAGTLSLAEPLVAAVLAVGLLHERLSVTALAGCALLAAGLAITSLRPVRAYHLLTARCRDESVAVQEVTSDGLPLPLPHRRRWPPRPGAGDRPEDRARPGLSRPAAGGTVRIPPR</sequence>
<feature type="transmembrane region" description="Helical" evidence="7">
    <location>
        <begin position="153"/>
        <end position="171"/>
    </location>
</feature>
<dbReference type="InterPro" id="IPR000620">
    <property type="entry name" value="EamA_dom"/>
</dbReference>
<comment type="caution">
    <text evidence="9">The sequence shown here is derived from an EMBL/GenBank/DDBJ whole genome shotgun (WGS) entry which is preliminary data.</text>
</comment>
<evidence type="ECO:0000256" key="4">
    <source>
        <dbReference type="ARBA" id="ARBA00022989"/>
    </source>
</evidence>
<evidence type="ECO:0000256" key="1">
    <source>
        <dbReference type="ARBA" id="ARBA00004141"/>
    </source>
</evidence>
<evidence type="ECO:0000256" key="3">
    <source>
        <dbReference type="ARBA" id="ARBA00022692"/>
    </source>
</evidence>
<dbReference type="InterPro" id="IPR050638">
    <property type="entry name" value="AA-Vitamin_Transporters"/>
</dbReference>
<feature type="region of interest" description="Disordered" evidence="6">
    <location>
        <begin position="316"/>
        <end position="357"/>
    </location>
</feature>
<evidence type="ECO:0000256" key="7">
    <source>
        <dbReference type="SAM" id="Phobius"/>
    </source>
</evidence>
<dbReference type="Pfam" id="PF00892">
    <property type="entry name" value="EamA"/>
    <property type="match status" value="2"/>
</dbReference>
<dbReference type="InterPro" id="IPR037185">
    <property type="entry name" value="EmrE-like"/>
</dbReference>
<evidence type="ECO:0000259" key="8">
    <source>
        <dbReference type="Pfam" id="PF00892"/>
    </source>
</evidence>
<feature type="transmembrane region" description="Helical" evidence="7">
    <location>
        <begin position="209"/>
        <end position="232"/>
    </location>
</feature>
<name>A0ABV9TVQ1_9ACTN</name>
<gene>
    <name evidence="9" type="ORF">ACFPCY_08540</name>
</gene>
<feature type="domain" description="EamA" evidence="8">
    <location>
        <begin position="6"/>
        <end position="141"/>
    </location>
</feature>
<comment type="similarity">
    <text evidence="2">Belongs to the EamA transporter family.</text>
</comment>
<evidence type="ECO:0000313" key="9">
    <source>
        <dbReference type="EMBL" id="MFC4907365.1"/>
    </source>
</evidence>
<evidence type="ECO:0000313" key="10">
    <source>
        <dbReference type="Proteomes" id="UP001595872"/>
    </source>
</evidence>
<feature type="transmembrane region" description="Helical" evidence="7">
    <location>
        <begin position="269"/>
        <end position="287"/>
    </location>
</feature>
<reference evidence="10" key="1">
    <citation type="journal article" date="2019" name="Int. J. Syst. Evol. Microbiol.">
        <title>The Global Catalogue of Microorganisms (GCM) 10K type strain sequencing project: providing services to taxonomists for standard genome sequencing and annotation.</title>
        <authorList>
            <consortium name="The Broad Institute Genomics Platform"/>
            <consortium name="The Broad Institute Genome Sequencing Center for Infectious Disease"/>
            <person name="Wu L."/>
            <person name="Ma J."/>
        </authorList>
    </citation>
    <scope>NUCLEOTIDE SEQUENCE [LARGE SCALE GENOMIC DNA]</scope>
    <source>
        <strain evidence="10">KLKA75</strain>
    </source>
</reference>
<feature type="transmembrane region" description="Helical" evidence="7">
    <location>
        <begin position="38"/>
        <end position="55"/>
    </location>
</feature>
<accession>A0ABV9TVQ1</accession>
<feature type="transmembrane region" description="Helical" evidence="7">
    <location>
        <begin position="67"/>
        <end position="89"/>
    </location>
</feature>
<dbReference type="SUPFAM" id="SSF103481">
    <property type="entry name" value="Multidrug resistance efflux transporter EmrE"/>
    <property type="match status" value="2"/>
</dbReference>
<keyword evidence="4 7" id="KW-1133">Transmembrane helix</keyword>
<keyword evidence="10" id="KW-1185">Reference proteome</keyword>
<comment type="subcellular location">
    <subcellularLocation>
        <location evidence="1">Membrane</location>
        <topology evidence="1">Multi-pass membrane protein</topology>
    </subcellularLocation>
</comment>
<protein>
    <submittedName>
        <fullName evidence="9">DMT family transporter</fullName>
    </submittedName>
</protein>
<feature type="transmembrane region" description="Helical" evidence="7">
    <location>
        <begin position="244"/>
        <end position="263"/>
    </location>
</feature>